<gene>
    <name evidence="1" type="ORF">rsdtw13_29530</name>
</gene>
<sequence length="536" mass="61581">MDFKYYLPNEQGNKVECRTTSNSVIIIGANGSGKSKLGAWIEQQSFENVHRIGAQRNLNFNENISLKSYSQAESLVFYGSEDPSQRNQKNFRWNWGKSFTTKMMDDFENVLAALIAMKNNENDAYIAECRKAEQMNQPKPQTPITSIDRLQFIWNEVFPQRKLRIDDSKFYAVFEKSGNEQVYSATQMSDGERAVLYLASQVLCITANKTIIMDEPEIHLHHSIMNRLWLALERYRSDCLFIYITHDTEFAAMHKHADKIWIREFDGLNWTLVRIENNELPEDLLLDIMGSRKNVLFVEGEKSSYDTQLYTALYPKYYVIPCGGCSQVIARTKAFKNSSVLHHCNVFGIIDRDFRSDYEIEKYKTDNIFTIKVAEVENLFLVEELLHFMAVHLGKNPDEVLAEIKNYVINVRFANQLNGQICQSVVAEIKYKLMSAEISKKNEAEAKNSLNTLLSSINYEQIKADQEAKFGTALYSNDYKEVIKVFNEKNIAKTIGHFFGLQDAAYCSTVNALLQGDKRKDIIAALAVYLPADIPR</sequence>
<name>A0ACB5REJ3_9CLOT</name>
<comment type="caution">
    <text evidence="1">The sequence shown here is derived from an EMBL/GenBank/DDBJ whole genome shotgun (WGS) entry which is preliminary data.</text>
</comment>
<evidence type="ECO:0000313" key="2">
    <source>
        <dbReference type="Proteomes" id="UP001058074"/>
    </source>
</evidence>
<proteinExistence type="predicted"/>
<evidence type="ECO:0000313" key="1">
    <source>
        <dbReference type="EMBL" id="GKX67695.1"/>
    </source>
</evidence>
<reference evidence="1" key="1">
    <citation type="journal article" date="2025" name="Int. J. Syst. Evol. Microbiol.">
        <title>Inconstantimicrobium mannanitabidum sp. nov., a novel member of the family Clostridiaceae isolated from anoxic soil under the treatment of reductive soil disinfestation.</title>
        <authorList>
            <person name="Ueki A."/>
            <person name="Tonouchi A."/>
            <person name="Honma S."/>
            <person name="Kaku N."/>
            <person name="Ueki K."/>
        </authorList>
    </citation>
    <scope>NUCLEOTIDE SEQUENCE</scope>
    <source>
        <strain evidence="1">TW13</strain>
    </source>
</reference>
<accession>A0ACB5REJ3</accession>
<dbReference type="EMBL" id="BROD01000001">
    <property type="protein sequence ID" value="GKX67695.1"/>
    <property type="molecule type" value="Genomic_DNA"/>
</dbReference>
<organism evidence="1 2">
    <name type="scientific">Inconstantimicrobium mannanitabidum</name>
    <dbReference type="NCBI Taxonomy" id="1604901"/>
    <lineage>
        <taxon>Bacteria</taxon>
        <taxon>Bacillati</taxon>
        <taxon>Bacillota</taxon>
        <taxon>Clostridia</taxon>
        <taxon>Eubacteriales</taxon>
        <taxon>Clostridiaceae</taxon>
        <taxon>Inconstantimicrobium</taxon>
    </lineage>
</organism>
<protein>
    <submittedName>
        <fullName evidence="1">Uncharacterized protein</fullName>
    </submittedName>
</protein>
<keyword evidence="2" id="KW-1185">Reference proteome</keyword>
<dbReference type="Proteomes" id="UP001058074">
    <property type="component" value="Unassembled WGS sequence"/>
</dbReference>